<evidence type="ECO:0000256" key="4">
    <source>
        <dbReference type="ARBA" id="ARBA00022801"/>
    </source>
</evidence>
<dbReference type="SUPFAM" id="SSF88723">
    <property type="entry name" value="PIN domain-like"/>
    <property type="match status" value="1"/>
</dbReference>
<evidence type="ECO:0000256" key="5">
    <source>
        <dbReference type="HAMAP-Rule" id="MF_00265"/>
    </source>
</evidence>
<feature type="binding site" evidence="5">
    <location>
        <position position="101"/>
    </location>
    <ligand>
        <name>Mg(2+)</name>
        <dbReference type="ChEBI" id="CHEBI:18420"/>
    </ligand>
</feature>
<evidence type="ECO:0000256" key="1">
    <source>
        <dbReference type="ARBA" id="ARBA00022649"/>
    </source>
</evidence>
<organism evidence="7 8">
    <name type="scientific">Rhabdobacter roseus</name>
    <dbReference type="NCBI Taxonomy" id="1655419"/>
    <lineage>
        <taxon>Bacteria</taxon>
        <taxon>Pseudomonadati</taxon>
        <taxon>Bacteroidota</taxon>
        <taxon>Cytophagia</taxon>
        <taxon>Cytophagales</taxon>
        <taxon>Cytophagaceae</taxon>
        <taxon>Rhabdobacter</taxon>
    </lineage>
</organism>
<keyword evidence="1 5" id="KW-1277">Toxin-antitoxin system</keyword>
<dbReference type="GO" id="GO:0090729">
    <property type="term" value="F:toxin activity"/>
    <property type="evidence" value="ECO:0007669"/>
    <property type="project" value="UniProtKB-KW"/>
</dbReference>
<keyword evidence="4 5" id="KW-0378">Hydrolase</keyword>
<evidence type="ECO:0000256" key="2">
    <source>
        <dbReference type="ARBA" id="ARBA00022722"/>
    </source>
</evidence>
<comment type="caution">
    <text evidence="7">The sequence shown here is derived from an EMBL/GenBank/DDBJ whole genome shotgun (WGS) entry which is preliminary data.</text>
</comment>
<dbReference type="Proteomes" id="UP000557307">
    <property type="component" value="Unassembled WGS sequence"/>
</dbReference>
<comment type="similarity">
    <text evidence="5">Belongs to the PINc/VapC protein family.</text>
</comment>
<dbReference type="RefSeq" id="WP_184179978.1">
    <property type="nucleotide sequence ID" value="NZ_JACHGF010000020.1"/>
</dbReference>
<dbReference type="Pfam" id="PF01850">
    <property type="entry name" value="PIN"/>
    <property type="match status" value="1"/>
</dbReference>
<keyword evidence="5" id="KW-0460">Magnesium</keyword>
<dbReference type="Gene3D" id="3.40.50.1010">
    <property type="entry name" value="5'-nuclease"/>
    <property type="match status" value="1"/>
</dbReference>
<keyword evidence="2 5" id="KW-0540">Nuclease</keyword>
<dbReference type="InterPro" id="IPR029060">
    <property type="entry name" value="PIN-like_dom_sf"/>
</dbReference>
<dbReference type="GO" id="GO:0004540">
    <property type="term" value="F:RNA nuclease activity"/>
    <property type="evidence" value="ECO:0007669"/>
    <property type="project" value="InterPro"/>
</dbReference>
<dbReference type="InterPro" id="IPR022907">
    <property type="entry name" value="VapC_family"/>
</dbReference>
<keyword evidence="5" id="KW-0800">Toxin</keyword>
<comment type="cofactor">
    <cofactor evidence="5">
        <name>Mg(2+)</name>
        <dbReference type="ChEBI" id="CHEBI:18420"/>
    </cofactor>
</comment>
<comment type="function">
    <text evidence="5">Toxic component of a toxin-antitoxin (TA) system. An RNase.</text>
</comment>
<keyword evidence="8" id="KW-1185">Reference proteome</keyword>
<reference evidence="7 8" key="1">
    <citation type="submission" date="2020-08" db="EMBL/GenBank/DDBJ databases">
        <title>Genomic Encyclopedia of Type Strains, Phase IV (KMG-IV): sequencing the most valuable type-strain genomes for metagenomic binning, comparative biology and taxonomic classification.</title>
        <authorList>
            <person name="Goeker M."/>
        </authorList>
    </citation>
    <scope>NUCLEOTIDE SEQUENCE [LARGE SCALE GENOMIC DNA]</scope>
    <source>
        <strain evidence="7 8">DSM 105074</strain>
    </source>
</reference>
<evidence type="ECO:0000259" key="6">
    <source>
        <dbReference type="Pfam" id="PF01850"/>
    </source>
</evidence>
<sequence>MQYFDTDVLIHYLINQEPAKHQQAQELYRRAASSQTFFISLLSLQELTYALAKLPLKDIAAMDIAATVKNWHSPDLVNFNVEMFARALHLAQQIGFKNINDCLHVALAEAHHCTELVTYNRKDFARLQPFTSLKINIL</sequence>
<feature type="domain" description="PIN" evidence="6">
    <location>
        <begin position="3"/>
        <end position="127"/>
    </location>
</feature>
<dbReference type="AlphaFoldDB" id="A0A840TXA1"/>
<keyword evidence="3 5" id="KW-0479">Metal-binding</keyword>
<dbReference type="InterPro" id="IPR002716">
    <property type="entry name" value="PIN_dom"/>
</dbReference>
<dbReference type="HAMAP" id="MF_00265">
    <property type="entry name" value="VapC_Nob1"/>
    <property type="match status" value="1"/>
</dbReference>
<proteinExistence type="inferred from homology"/>
<dbReference type="EMBL" id="JACHGF010000020">
    <property type="protein sequence ID" value="MBB5287565.1"/>
    <property type="molecule type" value="Genomic_DNA"/>
</dbReference>
<evidence type="ECO:0000313" key="8">
    <source>
        <dbReference type="Proteomes" id="UP000557307"/>
    </source>
</evidence>
<evidence type="ECO:0000313" key="7">
    <source>
        <dbReference type="EMBL" id="MBB5287565.1"/>
    </source>
</evidence>
<feature type="binding site" evidence="5">
    <location>
        <position position="5"/>
    </location>
    <ligand>
        <name>Mg(2+)</name>
        <dbReference type="ChEBI" id="CHEBI:18420"/>
    </ligand>
</feature>
<accession>A0A840TXA1</accession>
<name>A0A840TXA1_9BACT</name>
<dbReference type="GO" id="GO:0016787">
    <property type="term" value="F:hydrolase activity"/>
    <property type="evidence" value="ECO:0007669"/>
    <property type="project" value="UniProtKB-KW"/>
</dbReference>
<protein>
    <recommendedName>
        <fullName evidence="5">Ribonuclease VapC</fullName>
        <shortName evidence="5">RNase VapC</shortName>
        <ecNumber evidence="5">3.1.-.-</ecNumber>
    </recommendedName>
    <alternativeName>
        <fullName evidence="5">Toxin VapC</fullName>
    </alternativeName>
</protein>
<gene>
    <name evidence="5" type="primary">vapC</name>
    <name evidence="7" type="ORF">HNQ92_005729</name>
</gene>
<evidence type="ECO:0000256" key="3">
    <source>
        <dbReference type="ARBA" id="ARBA00022723"/>
    </source>
</evidence>
<dbReference type="GO" id="GO:0000287">
    <property type="term" value="F:magnesium ion binding"/>
    <property type="evidence" value="ECO:0007669"/>
    <property type="project" value="UniProtKB-UniRule"/>
</dbReference>
<dbReference type="EC" id="3.1.-.-" evidence="5"/>